<dbReference type="RefSeq" id="WP_136136935.1">
    <property type="nucleotide sequence ID" value="NZ_SDGV01000016.1"/>
</dbReference>
<dbReference type="SUPFAM" id="SSF158622">
    <property type="entry name" value="YheA/YmcA-like"/>
    <property type="match status" value="1"/>
</dbReference>
<dbReference type="EMBL" id="SDGV01000016">
    <property type="protein sequence ID" value="THB61054.1"/>
    <property type="molecule type" value="Genomic_DNA"/>
</dbReference>
<keyword evidence="3" id="KW-1185">Reference proteome</keyword>
<dbReference type="HAMAP" id="MF_01526">
    <property type="entry name" value="UPF0342"/>
    <property type="match status" value="1"/>
</dbReference>
<evidence type="ECO:0000313" key="3">
    <source>
        <dbReference type="Proteomes" id="UP000310506"/>
    </source>
</evidence>
<accession>A0A4S3B1S4</accession>
<reference evidence="2 3" key="1">
    <citation type="submission" date="2019-01" db="EMBL/GenBank/DDBJ databases">
        <title>Vagococcus silagei sp. nov. isolated from brewer's grain.</title>
        <authorList>
            <person name="Guu J.-R."/>
        </authorList>
    </citation>
    <scope>NUCLEOTIDE SEQUENCE [LARGE SCALE GENOMIC DNA]</scope>
    <source>
        <strain evidence="2 3">2B-2</strain>
    </source>
</reference>
<dbReference type="AlphaFoldDB" id="A0A4S3B1S4"/>
<evidence type="ECO:0000313" key="2">
    <source>
        <dbReference type="EMBL" id="THB61054.1"/>
    </source>
</evidence>
<evidence type="ECO:0000256" key="1">
    <source>
        <dbReference type="HAMAP-Rule" id="MF_01526"/>
    </source>
</evidence>
<proteinExistence type="inferred from homology"/>
<gene>
    <name evidence="2" type="ORF">ESZ54_06900</name>
</gene>
<dbReference type="OrthoDB" id="9811402at2"/>
<sequence>MTVNIYDTANQLEREIREIEEYKALETAFKSMKADEGVFALFTEFQMMQVTLQQKQMQGQEITEDDIKASQELADRVQESDLIKALMEKEQAFSLVINDLNQLIMKPVQELYQMD</sequence>
<comment type="caution">
    <text evidence="2">The sequence shown here is derived from an EMBL/GenBank/DDBJ whole genome shotgun (WGS) entry which is preliminary data.</text>
</comment>
<dbReference type="Gene3D" id="1.20.1500.10">
    <property type="entry name" value="YheA/YmcA-like"/>
    <property type="match status" value="1"/>
</dbReference>
<name>A0A4S3B1S4_9ENTE</name>
<dbReference type="Proteomes" id="UP000310506">
    <property type="component" value="Unassembled WGS sequence"/>
</dbReference>
<organism evidence="2 3">
    <name type="scientific">Vagococcus silagei</name>
    <dbReference type="NCBI Taxonomy" id="2508885"/>
    <lineage>
        <taxon>Bacteria</taxon>
        <taxon>Bacillati</taxon>
        <taxon>Bacillota</taxon>
        <taxon>Bacilli</taxon>
        <taxon>Lactobacillales</taxon>
        <taxon>Enterococcaceae</taxon>
        <taxon>Vagococcus</taxon>
    </lineage>
</organism>
<dbReference type="Pfam" id="PF06133">
    <property type="entry name" value="Com_YlbF"/>
    <property type="match status" value="1"/>
</dbReference>
<dbReference type="InterPro" id="IPR010368">
    <property type="entry name" value="Com_YlbF"/>
</dbReference>
<protein>
    <recommendedName>
        <fullName evidence="1">UPF0342 protein ESZ54_06900</fullName>
    </recommendedName>
</protein>
<dbReference type="InterPro" id="IPR023378">
    <property type="entry name" value="YheA/YmcA-like_dom_sf"/>
</dbReference>
<comment type="similarity">
    <text evidence="1">Belongs to the UPF0342 family.</text>
</comment>